<feature type="transmembrane region" description="Helical" evidence="2">
    <location>
        <begin position="368"/>
        <end position="390"/>
    </location>
</feature>
<feature type="transmembrane region" description="Helical" evidence="2">
    <location>
        <begin position="15"/>
        <end position="32"/>
    </location>
</feature>
<feature type="transmembrane region" description="Helical" evidence="2">
    <location>
        <begin position="39"/>
        <end position="57"/>
    </location>
</feature>
<accession>A0AAU6SFS5</accession>
<sequence length="541" mass="58927">MTSATPPDIRLNDPWTALNVTTYAAGIVYLLFLAPWPRVFWIFASEFGLSIAVTTAWRVGKPFWLEAIIVVATVVLIEVLRALSLPVLRRPSVLQRLSGRPAFRDLELMPLSQFKFLLRCIGGLKFTFDAEGEALMRSIGTTDEIMFHDALKRQYVAKYGDEGWAGAWEQIRNASVGETTFATAMKSGLVGIISLKRRTLSDMLVVPVLLYFSLSFLLLSDALVRGDPLILLQATLVGGLMVSGLSFAQMTVMLRHVTVLDPDEQFITQSEELLISDEARARMDEATEEMRGTDAYAALKRHAGAVFLPTVEIRPLYISSVRTLVVQLVFFLALGGALVCVPLLILQWLGGLAFSEWPPERLALWSGWMLLGTALIPLGMSLAVLFGFWLFTQFNRFLALAMAAVLTAIVPSVLAYALGVESAQTVAITALVTAAVGSVPIAVAELIKKQPAATVPSQLASLPAADPASAVASETGTREREETPRPLRPPRSRSEERARRNAPAPGPSSEPGGSESERSAQTPPPPRPSRPLRRRPPSTQA</sequence>
<name>A0AAU6SFS5_9MICO</name>
<feature type="transmembrane region" description="Helical" evidence="2">
    <location>
        <begin position="204"/>
        <end position="224"/>
    </location>
</feature>
<dbReference type="EMBL" id="CP151632">
    <property type="protein sequence ID" value="WZO35768.1"/>
    <property type="molecule type" value="Genomic_DNA"/>
</dbReference>
<keyword evidence="2" id="KW-1133">Transmembrane helix</keyword>
<feature type="compositionally biased region" description="Basic and acidic residues" evidence="1">
    <location>
        <begin position="476"/>
        <end position="485"/>
    </location>
</feature>
<feature type="transmembrane region" description="Helical" evidence="2">
    <location>
        <begin position="63"/>
        <end position="88"/>
    </location>
</feature>
<dbReference type="AlphaFoldDB" id="A0AAU6SFS5"/>
<feature type="compositionally biased region" description="Low complexity" evidence="1">
    <location>
        <begin position="501"/>
        <end position="514"/>
    </location>
</feature>
<keyword evidence="2" id="KW-0812">Transmembrane</keyword>
<proteinExistence type="predicted"/>
<feature type="compositionally biased region" description="Basic residues" evidence="1">
    <location>
        <begin position="530"/>
        <end position="541"/>
    </location>
</feature>
<keyword evidence="2" id="KW-0472">Membrane</keyword>
<feature type="transmembrane region" description="Helical" evidence="2">
    <location>
        <begin position="324"/>
        <end position="348"/>
    </location>
</feature>
<feature type="transmembrane region" description="Helical" evidence="2">
    <location>
        <begin position="425"/>
        <end position="447"/>
    </location>
</feature>
<gene>
    <name evidence="3" type="ORF">MRBLWS13_003478</name>
</gene>
<dbReference type="RefSeq" id="WP_349426586.1">
    <property type="nucleotide sequence ID" value="NZ_CP151632.1"/>
</dbReference>
<evidence type="ECO:0000313" key="3">
    <source>
        <dbReference type="EMBL" id="WZO35768.1"/>
    </source>
</evidence>
<feature type="transmembrane region" description="Helical" evidence="2">
    <location>
        <begin position="397"/>
        <end position="419"/>
    </location>
</feature>
<feature type="transmembrane region" description="Helical" evidence="2">
    <location>
        <begin position="230"/>
        <end position="248"/>
    </location>
</feature>
<evidence type="ECO:0000256" key="2">
    <source>
        <dbReference type="SAM" id="Phobius"/>
    </source>
</evidence>
<reference evidence="3" key="1">
    <citation type="submission" date="2024-04" db="EMBL/GenBank/DDBJ databases">
        <authorList>
            <person name="Roder T."/>
            <person name="Oberhansli S."/>
            <person name="Kreuzer M."/>
        </authorList>
    </citation>
    <scope>NUCLEOTIDE SEQUENCE</scope>
    <source>
        <strain evidence="3">LWS13-1.2</strain>
    </source>
</reference>
<feature type="region of interest" description="Disordered" evidence="1">
    <location>
        <begin position="458"/>
        <end position="541"/>
    </location>
</feature>
<protein>
    <submittedName>
        <fullName evidence="3">Uncharacterized protein</fullName>
    </submittedName>
</protein>
<feature type="compositionally biased region" description="Low complexity" evidence="1">
    <location>
        <begin position="458"/>
        <end position="475"/>
    </location>
</feature>
<organism evidence="3">
    <name type="scientific">Microbacterium sp. LWS13-1.2</name>
    <dbReference type="NCBI Taxonomy" id="3135264"/>
    <lineage>
        <taxon>Bacteria</taxon>
        <taxon>Bacillati</taxon>
        <taxon>Actinomycetota</taxon>
        <taxon>Actinomycetes</taxon>
        <taxon>Micrococcales</taxon>
        <taxon>Microbacteriaceae</taxon>
        <taxon>Microbacterium</taxon>
    </lineage>
</organism>
<evidence type="ECO:0000256" key="1">
    <source>
        <dbReference type="SAM" id="MobiDB-lite"/>
    </source>
</evidence>